<reference evidence="2 3" key="1">
    <citation type="submission" date="2016-10" db="EMBL/GenBank/DDBJ databases">
        <authorList>
            <person name="Varghese N."/>
            <person name="Submissions S."/>
        </authorList>
    </citation>
    <scope>NUCLEOTIDE SEQUENCE [LARGE SCALE GENOMIC DNA]</scope>
    <source>
        <strain evidence="2 3">DSM 17833</strain>
    </source>
</reference>
<name>A0AB37Z718_9PSED</name>
<comment type="similarity">
    <text evidence="1">Belongs to the UPF0276 family.</text>
</comment>
<keyword evidence="3" id="KW-1185">Reference proteome</keyword>
<proteinExistence type="inferred from homology"/>
<comment type="caution">
    <text evidence="2">The sequence shown here is derived from an EMBL/GenBank/DDBJ whole genome shotgun (WGS) entry which is preliminary data.</text>
</comment>
<dbReference type="PANTHER" id="PTHR42194">
    <property type="entry name" value="UPF0276 PROTEIN HI_1600"/>
    <property type="match status" value="1"/>
</dbReference>
<dbReference type="PANTHER" id="PTHR42194:SF1">
    <property type="entry name" value="UPF0276 PROTEIN HI_1600"/>
    <property type="match status" value="1"/>
</dbReference>
<sequence>MNAQRGNLGFGLGLRSTYYQAILEQRPAIDWFEIVSENYLVAGGKALYFLDAIGEQYPLVMHGVSLSIGGPHELDRDYLRQLKHLAARVQPAWISDHLCWSRGNAHQLHDLLPLPYTEESLQHVAARVRQVQDVIERPLVLENVSSYLRCADDQFSEWQFLAALSELSGCELLLDVNNVYVSARNHGFDAWTFISSLPKQRIRQLHLAGHSDYGSYLIDTHDQPVSDPVWQLYQRTLQHLGPVSTLLERDDHFPDLDVLLDELNTARRFAAQALQGTA</sequence>
<evidence type="ECO:0000256" key="1">
    <source>
        <dbReference type="HAMAP-Rule" id="MF_00697"/>
    </source>
</evidence>
<dbReference type="Proteomes" id="UP000242418">
    <property type="component" value="Unassembled WGS sequence"/>
</dbReference>
<evidence type="ECO:0000313" key="2">
    <source>
        <dbReference type="EMBL" id="SCW52294.1"/>
    </source>
</evidence>
<dbReference type="EMBL" id="FMTL01000001">
    <property type="protein sequence ID" value="SCW52294.1"/>
    <property type="molecule type" value="Genomic_DNA"/>
</dbReference>
<dbReference type="HAMAP" id="MF_00697">
    <property type="entry name" value="UPF0276"/>
    <property type="match status" value="1"/>
</dbReference>
<evidence type="ECO:0000313" key="3">
    <source>
        <dbReference type="Proteomes" id="UP000242418"/>
    </source>
</evidence>
<gene>
    <name evidence="2" type="ORF">SAMN05216370_1909</name>
</gene>
<dbReference type="RefSeq" id="WP_090251014.1">
    <property type="nucleotide sequence ID" value="NZ_FMTL01000001.1"/>
</dbReference>
<accession>A0AB37Z718</accession>
<dbReference type="InterPro" id="IPR007801">
    <property type="entry name" value="MbnB/TglH/ChrH"/>
</dbReference>
<dbReference type="Gene3D" id="3.20.20.150">
    <property type="entry name" value="Divalent-metal-dependent TIM barrel enzymes"/>
    <property type="match status" value="1"/>
</dbReference>
<protein>
    <recommendedName>
        <fullName evidence="1">UPF0276 protein SAMN05216370_1909</fullName>
    </recommendedName>
</protein>
<dbReference type="AlphaFoldDB" id="A0AB37Z718"/>
<dbReference type="Pfam" id="PF05114">
    <property type="entry name" value="MbnB_TglH_ChrH"/>
    <property type="match status" value="1"/>
</dbReference>
<organism evidence="2 3">
    <name type="scientific">Pseudomonas peli</name>
    <dbReference type="NCBI Taxonomy" id="592361"/>
    <lineage>
        <taxon>Bacteria</taxon>
        <taxon>Pseudomonadati</taxon>
        <taxon>Pseudomonadota</taxon>
        <taxon>Gammaproteobacteria</taxon>
        <taxon>Pseudomonadales</taxon>
        <taxon>Pseudomonadaceae</taxon>
        <taxon>Pseudomonas</taxon>
    </lineage>
</organism>
<dbReference type="NCBIfam" id="NF003818">
    <property type="entry name" value="PRK05409.1"/>
    <property type="match status" value="1"/>
</dbReference>